<sequence>MLTVPKSKCKQCLKPIHSTRNKIGLCQDCRKIPTENPQAFSFEEGSEQALGTQGQTVSQRKRSHHFVHSVDCQPFSLEVFDRDKRTKLSTTFALMTNDSALSLTSLIDFQNNITSGIFDGRVSFSSNDTIEPVLKDSACISAKLEMTVRASTVPKLLQELGPYQEIDATVLDLLNYDFRLRSELIELIPPLFCGALLHDSITLLIITCEVYSRHSSVDIHSESTEFSVPGESSRYKNRMSCTTYEKSDGGATKLKLIIGTKTVNLLITCSAEISTEPKINIGPGVEFGHGSITDSNCKIYLMKSKVEEFLKMFETFKLNPLHVNISNLRQITSSFSKCSSYLLWRSTLQEFDSSIYSPATVFTLCDLPNKDGYGVGATSGAKLGSQILQILAKAILVNKGVIQPSDFYNVLLEYESIMKQKCDVKEWFSIIKVLDGITASLISSELSVPSFCNNNGGSVSEVANKLSSSISTANNMIAKNVKKLLQLYQ</sequence>
<dbReference type="VEuPathDB" id="FungiDB:PHYBLDRAFT_140353"/>
<proteinExistence type="predicted"/>
<organism evidence="1 2">
    <name type="scientific">Phycomyces blakesleeanus (strain ATCC 8743b / DSM 1359 / FGSC 10004 / NBRC 33097 / NRRL 1555)</name>
    <dbReference type="NCBI Taxonomy" id="763407"/>
    <lineage>
        <taxon>Eukaryota</taxon>
        <taxon>Fungi</taxon>
        <taxon>Fungi incertae sedis</taxon>
        <taxon>Mucoromycota</taxon>
        <taxon>Mucoromycotina</taxon>
        <taxon>Mucoromycetes</taxon>
        <taxon>Mucorales</taxon>
        <taxon>Phycomycetaceae</taxon>
        <taxon>Phycomyces</taxon>
    </lineage>
</organism>
<gene>
    <name evidence="1" type="ORF">PHYBLDRAFT_140353</name>
</gene>
<accession>A0A162Y4I8</accession>
<dbReference type="EMBL" id="KV440973">
    <property type="protein sequence ID" value="OAD78255.1"/>
    <property type="molecule type" value="Genomic_DNA"/>
</dbReference>
<dbReference type="OrthoDB" id="2288692at2759"/>
<keyword evidence="2" id="KW-1185">Reference proteome</keyword>
<name>A0A162Y4I8_PHYB8</name>
<evidence type="ECO:0000313" key="1">
    <source>
        <dbReference type="EMBL" id="OAD78255.1"/>
    </source>
</evidence>
<dbReference type="GeneID" id="28991295"/>
<protein>
    <submittedName>
        <fullName evidence="1">Uncharacterized protein</fullName>
    </submittedName>
</protein>
<evidence type="ECO:0000313" key="2">
    <source>
        <dbReference type="Proteomes" id="UP000077315"/>
    </source>
</evidence>
<dbReference type="AlphaFoldDB" id="A0A162Y4I8"/>
<reference evidence="2" key="1">
    <citation type="submission" date="2015-06" db="EMBL/GenBank/DDBJ databases">
        <title>Expansion of signal transduction pathways in fungi by whole-genome duplication.</title>
        <authorList>
            <consortium name="DOE Joint Genome Institute"/>
            <person name="Corrochano L.M."/>
            <person name="Kuo A."/>
            <person name="Marcet-Houben M."/>
            <person name="Polaino S."/>
            <person name="Salamov A."/>
            <person name="Villalobos J.M."/>
            <person name="Alvarez M.I."/>
            <person name="Avalos J."/>
            <person name="Benito E.P."/>
            <person name="Benoit I."/>
            <person name="Burger G."/>
            <person name="Camino L.P."/>
            <person name="Canovas D."/>
            <person name="Cerda-Olmedo E."/>
            <person name="Cheng J.-F."/>
            <person name="Dominguez A."/>
            <person name="Elias M."/>
            <person name="Eslava A.P."/>
            <person name="Glaser F."/>
            <person name="Grimwood J."/>
            <person name="Gutierrez G."/>
            <person name="Heitman J."/>
            <person name="Henrissat B."/>
            <person name="Iturriaga E.A."/>
            <person name="Lang B.F."/>
            <person name="Lavin J.L."/>
            <person name="Lee S."/>
            <person name="Li W."/>
            <person name="Lindquist E."/>
            <person name="Lopez-Garcia S."/>
            <person name="Luque E.M."/>
            <person name="Marcos A.T."/>
            <person name="Martin J."/>
            <person name="McCluskey K."/>
            <person name="Medina H.R."/>
            <person name="Miralles-Duran A."/>
            <person name="Miyazaki A."/>
            <person name="Munoz-Torres E."/>
            <person name="Oguiza J.A."/>
            <person name="Ohm R."/>
            <person name="Olmedo M."/>
            <person name="Orejas M."/>
            <person name="Ortiz-Castellanos L."/>
            <person name="Pisabarro A.G."/>
            <person name="Rodriguez-Romero J."/>
            <person name="Ruiz-Herrera J."/>
            <person name="Ruiz-Vazquez R."/>
            <person name="Sanz C."/>
            <person name="Schackwitz W."/>
            <person name="Schmutz J."/>
            <person name="Shahriari M."/>
            <person name="Shelest E."/>
            <person name="Silva-Franco F."/>
            <person name="Soanes D."/>
            <person name="Syed K."/>
            <person name="Tagua V.G."/>
            <person name="Talbot N.J."/>
            <person name="Thon M."/>
            <person name="De vries R.P."/>
            <person name="Wiebenga A."/>
            <person name="Yadav J.S."/>
            <person name="Braun E.L."/>
            <person name="Baker S."/>
            <person name="Garre V."/>
            <person name="Horwitz B."/>
            <person name="Torres-Martinez S."/>
            <person name="Idnurm A."/>
            <person name="Herrera-Estrella A."/>
            <person name="Gabaldon T."/>
            <person name="Grigoriev I.V."/>
        </authorList>
    </citation>
    <scope>NUCLEOTIDE SEQUENCE [LARGE SCALE GENOMIC DNA]</scope>
    <source>
        <strain evidence="2">NRRL 1555(-)</strain>
    </source>
</reference>
<dbReference type="RefSeq" id="XP_018296295.1">
    <property type="nucleotide sequence ID" value="XM_018430389.1"/>
</dbReference>
<dbReference type="Proteomes" id="UP000077315">
    <property type="component" value="Unassembled WGS sequence"/>
</dbReference>
<dbReference type="InParanoid" id="A0A162Y4I8"/>